<comment type="caution">
    <text evidence="2">The sequence shown here is derived from an EMBL/GenBank/DDBJ whole genome shotgun (WGS) entry which is preliminary data.</text>
</comment>
<dbReference type="AlphaFoldDB" id="A0A1V4KDN7"/>
<gene>
    <name evidence="2" type="ORF">AV530_012777</name>
</gene>
<evidence type="ECO:0000313" key="3">
    <source>
        <dbReference type="Proteomes" id="UP000190648"/>
    </source>
</evidence>
<proteinExistence type="predicted"/>
<name>A0A1V4KDN7_PATFA</name>
<keyword evidence="3" id="KW-1185">Reference proteome</keyword>
<reference evidence="2 3" key="1">
    <citation type="submission" date="2016-02" db="EMBL/GenBank/DDBJ databases">
        <title>Band-tailed pigeon sequencing and assembly.</title>
        <authorList>
            <person name="Soares A.E."/>
            <person name="Novak B.J."/>
            <person name="Rice E.S."/>
            <person name="O'Connell B."/>
            <person name="Chang D."/>
            <person name="Weber S."/>
            <person name="Shapiro B."/>
        </authorList>
    </citation>
    <scope>NUCLEOTIDE SEQUENCE [LARGE SCALE GENOMIC DNA]</scope>
    <source>
        <strain evidence="2">BTP2013</strain>
        <tissue evidence="2">Blood</tissue>
    </source>
</reference>
<protein>
    <submittedName>
        <fullName evidence="2">Uncharacterized protein</fullName>
    </submittedName>
</protein>
<dbReference type="EMBL" id="LSYS01003568">
    <property type="protein sequence ID" value="OPJ82562.1"/>
    <property type="molecule type" value="Genomic_DNA"/>
</dbReference>
<feature type="compositionally biased region" description="Low complexity" evidence="1">
    <location>
        <begin position="47"/>
        <end position="72"/>
    </location>
</feature>
<dbReference type="Proteomes" id="UP000190648">
    <property type="component" value="Unassembled WGS sequence"/>
</dbReference>
<sequence>MGGGPGGGAPPHRGVHPAFGAALRPLPRPQKRVQLRPDGAGGGRGGHAAPRLLCRPIAPTAAAAPGDPQQAAVSGGALRTPPKIVYPPPNSNKRYRARFGARRL</sequence>
<evidence type="ECO:0000313" key="2">
    <source>
        <dbReference type="EMBL" id="OPJ82562.1"/>
    </source>
</evidence>
<feature type="compositionally biased region" description="Basic residues" evidence="1">
    <location>
        <begin position="93"/>
        <end position="104"/>
    </location>
</feature>
<organism evidence="2 3">
    <name type="scientific">Patagioenas fasciata monilis</name>
    <dbReference type="NCBI Taxonomy" id="372326"/>
    <lineage>
        <taxon>Eukaryota</taxon>
        <taxon>Metazoa</taxon>
        <taxon>Chordata</taxon>
        <taxon>Craniata</taxon>
        <taxon>Vertebrata</taxon>
        <taxon>Euteleostomi</taxon>
        <taxon>Archelosauria</taxon>
        <taxon>Archosauria</taxon>
        <taxon>Dinosauria</taxon>
        <taxon>Saurischia</taxon>
        <taxon>Theropoda</taxon>
        <taxon>Coelurosauria</taxon>
        <taxon>Aves</taxon>
        <taxon>Neognathae</taxon>
        <taxon>Neoaves</taxon>
        <taxon>Columbimorphae</taxon>
        <taxon>Columbiformes</taxon>
        <taxon>Columbidae</taxon>
        <taxon>Patagioenas</taxon>
    </lineage>
</organism>
<accession>A0A1V4KDN7</accession>
<feature type="region of interest" description="Disordered" evidence="1">
    <location>
        <begin position="1"/>
        <end position="104"/>
    </location>
</feature>
<evidence type="ECO:0000256" key="1">
    <source>
        <dbReference type="SAM" id="MobiDB-lite"/>
    </source>
</evidence>